<dbReference type="RefSeq" id="WP_104228782.1">
    <property type="nucleotide sequence ID" value="NZ_PSNW01000001.1"/>
</dbReference>
<dbReference type="InterPro" id="IPR043128">
    <property type="entry name" value="Rev_trsase/Diguanyl_cyclase"/>
</dbReference>
<evidence type="ECO:0000259" key="2">
    <source>
        <dbReference type="PROSITE" id="PS50883"/>
    </source>
</evidence>
<dbReference type="Gene3D" id="3.30.70.270">
    <property type="match status" value="1"/>
</dbReference>
<sequence>MPPHSRNPAFVRAAAAGDRGELRLAGGAGSYSERLGSFFLSAFRLSALPAALLDTDRRILCVNDAMSALLGVPELPPQGRKLEELFDFSDRDPILAASTLQVDSRSELDVRLQLGSLTRPHRLVLTRPAPDAGCIVAELHERRGESTLAATGGGQAGYSAIGLALMREGVIETDEHGLVVGMNERAEELTGWPRARALGQSHERVLRLLSPPDAPSRNPVRLCLQGGAARISSEHQSLTRDGRRLNLRCSAGALLRADGGISGAVVVFEDYTRMSLLSEELAYRSTHDPITGLLNRDEFERRVNLALARSRNGGDEHLLCYIDLDQFKVVNDVHGHFAGDEMLRQIAGVFRASLRPEDALARLGGDEFGVLLEDIRVSEGMPLLEGLLEAARNNRFVWEGQSFVTTASMGAVTINARTPDSSRALSLADAACHAAKEDGRNRVRLAEDNDEAARRYNQMSMVARINRALDHNQFSLYYEDVVRSDALGEVVYRELLLRIRGDRGEIQPPAEFIAAAERYYMMSALDRWVVNAALEGIAWRHDEVIYAINISGLSLGDRRFLDYVVERIHESGVRPEQLCFEITETAAISHLSEARAFIERLAGLGCRFALDDFGSGMASFSYLRNLPVHYIKIDGSFVRSMQANRLDRGMVEAINRIGHDMGLKTIAEHVEDHSLVEALRGIGVDWVQGHAISVARPFDELIAS</sequence>
<feature type="domain" description="GGDEF" evidence="3">
    <location>
        <begin position="315"/>
        <end position="448"/>
    </location>
</feature>
<dbReference type="SMART" id="SM00267">
    <property type="entry name" value="GGDEF"/>
    <property type="match status" value="1"/>
</dbReference>
<dbReference type="InterPro" id="IPR052155">
    <property type="entry name" value="Biofilm_reg_signaling"/>
</dbReference>
<reference evidence="4 5" key="1">
    <citation type="submission" date="2018-02" db="EMBL/GenBank/DDBJ databases">
        <title>Genome sequencing of Solimonas sp. HR-BB.</title>
        <authorList>
            <person name="Lee Y."/>
            <person name="Jeon C.O."/>
        </authorList>
    </citation>
    <scope>NUCLEOTIDE SEQUENCE [LARGE SCALE GENOMIC DNA]</scope>
    <source>
        <strain evidence="4 5">HR-BB</strain>
    </source>
</reference>
<dbReference type="SMART" id="SM00052">
    <property type="entry name" value="EAL"/>
    <property type="match status" value="1"/>
</dbReference>
<dbReference type="AlphaFoldDB" id="A0A2S5TLE5"/>
<dbReference type="NCBIfam" id="TIGR00254">
    <property type="entry name" value="GGDEF"/>
    <property type="match status" value="1"/>
</dbReference>
<dbReference type="InterPro" id="IPR000160">
    <property type="entry name" value="GGDEF_dom"/>
</dbReference>
<dbReference type="Pfam" id="PF00990">
    <property type="entry name" value="GGDEF"/>
    <property type="match status" value="1"/>
</dbReference>
<organism evidence="4 5">
    <name type="scientific">Solimonas fluminis</name>
    <dbReference type="NCBI Taxonomy" id="2086571"/>
    <lineage>
        <taxon>Bacteria</taxon>
        <taxon>Pseudomonadati</taxon>
        <taxon>Pseudomonadota</taxon>
        <taxon>Gammaproteobacteria</taxon>
        <taxon>Nevskiales</taxon>
        <taxon>Nevskiaceae</taxon>
        <taxon>Solimonas</taxon>
    </lineage>
</organism>
<proteinExistence type="predicted"/>
<dbReference type="SUPFAM" id="SSF55073">
    <property type="entry name" value="Nucleotide cyclase"/>
    <property type="match status" value="1"/>
</dbReference>
<dbReference type="Gene3D" id="3.30.450.20">
    <property type="entry name" value="PAS domain"/>
    <property type="match status" value="1"/>
</dbReference>
<dbReference type="CDD" id="cd00130">
    <property type="entry name" value="PAS"/>
    <property type="match status" value="1"/>
</dbReference>
<gene>
    <name evidence="4" type="ORF">C3942_02715</name>
</gene>
<dbReference type="PROSITE" id="PS50883">
    <property type="entry name" value="EAL"/>
    <property type="match status" value="1"/>
</dbReference>
<dbReference type="SMART" id="SM00091">
    <property type="entry name" value="PAS"/>
    <property type="match status" value="2"/>
</dbReference>
<evidence type="ECO:0000313" key="4">
    <source>
        <dbReference type="EMBL" id="PPE75816.1"/>
    </source>
</evidence>
<protein>
    <recommendedName>
        <fullName evidence="6">PAS domain S-box protein</fullName>
    </recommendedName>
</protein>
<dbReference type="Pfam" id="PF00989">
    <property type="entry name" value="PAS"/>
    <property type="match status" value="1"/>
</dbReference>
<dbReference type="GO" id="GO:0006355">
    <property type="term" value="P:regulation of DNA-templated transcription"/>
    <property type="evidence" value="ECO:0007669"/>
    <property type="project" value="InterPro"/>
</dbReference>
<dbReference type="SUPFAM" id="SSF55785">
    <property type="entry name" value="PYP-like sensor domain (PAS domain)"/>
    <property type="match status" value="1"/>
</dbReference>
<dbReference type="InterPro" id="IPR035919">
    <property type="entry name" value="EAL_sf"/>
</dbReference>
<dbReference type="CDD" id="cd01949">
    <property type="entry name" value="GGDEF"/>
    <property type="match status" value="1"/>
</dbReference>
<keyword evidence="5" id="KW-1185">Reference proteome</keyword>
<dbReference type="Pfam" id="PF00563">
    <property type="entry name" value="EAL"/>
    <property type="match status" value="1"/>
</dbReference>
<accession>A0A2S5TLE5</accession>
<dbReference type="EMBL" id="PSNW01000001">
    <property type="protein sequence ID" value="PPE75816.1"/>
    <property type="molecule type" value="Genomic_DNA"/>
</dbReference>
<dbReference type="InterPro" id="IPR029787">
    <property type="entry name" value="Nucleotide_cyclase"/>
</dbReference>
<dbReference type="OrthoDB" id="9787514at2"/>
<feature type="domain" description="EAL" evidence="2">
    <location>
        <begin position="458"/>
        <end position="704"/>
    </location>
</feature>
<dbReference type="PANTHER" id="PTHR44757">
    <property type="entry name" value="DIGUANYLATE CYCLASE DGCP"/>
    <property type="match status" value="1"/>
</dbReference>
<dbReference type="CDD" id="cd01948">
    <property type="entry name" value="EAL"/>
    <property type="match status" value="1"/>
</dbReference>
<evidence type="ECO:0000259" key="1">
    <source>
        <dbReference type="PROSITE" id="PS50112"/>
    </source>
</evidence>
<name>A0A2S5TLE5_9GAMM</name>
<dbReference type="PROSITE" id="PS50887">
    <property type="entry name" value="GGDEF"/>
    <property type="match status" value="1"/>
</dbReference>
<dbReference type="SUPFAM" id="SSF141868">
    <property type="entry name" value="EAL domain-like"/>
    <property type="match status" value="1"/>
</dbReference>
<dbReference type="InterPro" id="IPR035965">
    <property type="entry name" value="PAS-like_dom_sf"/>
</dbReference>
<dbReference type="PROSITE" id="PS50112">
    <property type="entry name" value="PAS"/>
    <property type="match status" value="1"/>
</dbReference>
<dbReference type="InterPro" id="IPR000014">
    <property type="entry name" value="PAS"/>
</dbReference>
<dbReference type="NCBIfam" id="TIGR00229">
    <property type="entry name" value="sensory_box"/>
    <property type="match status" value="1"/>
</dbReference>
<dbReference type="Proteomes" id="UP000238220">
    <property type="component" value="Unassembled WGS sequence"/>
</dbReference>
<evidence type="ECO:0000313" key="5">
    <source>
        <dbReference type="Proteomes" id="UP000238220"/>
    </source>
</evidence>
<evidence type="ECO:0000259" key="3">
    <source>
        <dbReference type="PROSITE" id="PS50887"/>
    </source>
</evidence>
<dbReference type="InterPro" id="IPR013767">
    <property type="entry name" value="PAS_fold"/>
</dbReference>
<evidence type="ECO:0008006" key="6">
    <source>
        <dbReference type="Google" id="ProtNLM"/>
    </source>
</evidence>
<comment type="caution">
    <text evidence="4">The sequence shown here is derived from an EMBL/GenBank/DDBJ whole genome shotgun (WGS) entry which is preliminary data.</text>
</comment>
<dbReference type="PANTHER" id="PTHR44757:SF4">
    <property type="entry name" value="DIGUANYLATE CYCLASE DGCE-RELATED"/>
    <property type="match status" value="1"/>
</dbReference>
<dbReference type="Gene3D" id="3.20.20.450">
    <property type="entry name" value="EAL domain"/>
    <property type="match status" value="1"/>
</dbReference>
<dbReference type="InterPro" id="IPR001633">
    <property type="entry name" value="EAL_dom"/>
</dbReference>
<feature type="domain" description="PAS" evidence="1">
    <location>
        <begin position="170"/>
        <end position="213"/>
    </location>
</feature>